<dbReference type="Proteomes" id="UP000276133">
    <property type="component" value="Unassembled WGS sequence"/>
</dbReference>
<organism evidence="2 3">
    <name type="scientific">Brachionus plicatilis</name>
    <name type="common">Marine rotifer</name>
    <name type="synonym">Brachionus muelleri</name>
    <dbReference type="NCBI Taxonomy" id="10195"/>
    <lineage>
        <taxon>Eukaryota</taxon>
        <taxon>Metazoa</taxon>
        <taxon>Spiralia</taxon>
        <taxon>Gnathifera</taxon>
        <taxon>Rotifera</taxon>
        <taxon>Eurotatoria</taxon>
        <taxon>Monogononta</taxon>
        <taxon>Pseudotrocha</taxon>
        <taxon>Ploima</taxon>
        <taxon>Brachionidae</taxon>
        <taxon>Brachionus</taxon>
    </lineage>
</organism>
<proteinExistence type="predicted"/>
<reference evidence="2 3" key="1">
    <citation type="journal article" date="2018" name="Sci. Rep.">
        <title>Genomic signatures of local adaptation to the degree of environmental predictability in rotifers.</title>
        <authorList>
            <person name="Franch-Gras L."/>
            <person name="Hahn C."/>
            <person name="Garcia-Roger E.M."/>
            <person name="Carmona M.J."/>
            <person name="Serra M."/>
            <person name="Gomez A."/>
        </authorList>
    </citation>
    <scope>NUCLEOTIDE SEQUENCE [LARGE SCALE GENOMIC DNA]</scope>
    <source>
        <strain evidence="2">HYR1</strain>
    </source>
</reference>
<gene>
    <name evidence="2" type="ORF">BpHYR1_044691</name>
</gene>
<dbReference type="EMBL" id="REGN01010584">
    <property type="protein sequence ID" value="RMZ98745.1"/>
    <property type="molecule type" value="Genomic_DNA"/>
</dbReference>
<feature type="compositionally biased region" description="Basic residues" evidence="1">
    <location>
        <begin position="71"/>
        <end position="80"/>
    </location>
</feature>
<name>A0A3M7PHZ9_BRAPC</name>
<evidence type="ECO:0000313" key="3">
    <source>
        <dbReference type="Proteomes" id="UP000276133"/>
    </source>
</evidence>
<comment type="caution">
    <text evidence="2">The sequence shown here is derived from an EMBL/GenBank/DDBJ whole genome shotgun (WGS) entry which is preliminary data.</text>
</comment>
<protein>
    <submittedName>
        <fullName evidence="2">Uncharacterized protein</fullName>
    </submittedName>
</protein>
<evidence type="ECO:0000313" key="2">
    <source>
        <dbReference type="EMBL" id="RMZ98745.1"/>
    </source>
</evidence>
<sequence length="90" mass="10178">MAGSGRLAHVSVHVVWLVCFDHLVVGFHVAHQAVKLAVDICGVGGAGRAVHVNHFISVIIWRNCHLEKRKKKTKKKKRERKIVANTWHKE</sequence>
<feature type="region of interest" description="Disordered" evidence="1">
    <location>
        <begin position="71"/>
        <end position="90"/>
    </location>
</feature>
<keyword evidence="3" id="KW-1185">Reference proteome</keyword>
<dbReference type="AlphaFoldDB" id="A0A3M7PHZ9"/>
<accession>A0A3M7PHZ9</accession>
<evidence type="ECO:0000256" key="1">
    <source>
        <dbReference type="SAM" id="MobiDB-lite"/>
    </source>
</evidence>